<feature type="compositionally biased region" description="Polar residues" evidence="1">
    <location>
        <begin position="999"/>
        <end position="1032"/>
    </location>
</feature>
<feature type="compositionally biased region" description="Low complexity" evidence="1">
    <location>
        <begin position="491"/>
        <end position="502"/>
    </location>
</feature>
<feature type="compositionally biased region" description="Polar residues" evidence="1">
    <location>
        <begin position="350"/>
        <end position="360"/>
    </location>
</feature>
<dbReference type="InParanoid" id="W4KID1"/>
<feature type="compositionally biased region" description="Polar residues" evidence="1">
    <location>
        <begin position="1399"/>
        <end position="1408"/>
    </location>
</feature>
<feature type="region of interest" description="Disordered" evidence="1">
    <location>
        <begin position="1148"/>
        <end position="1227"/>
    </location>
</feature>
<feature type="compositionally biased region" description="Polar residues" evidence="1">
    <location>
        <begin position="613"/>
        <end position="638"/>
    </location>
</feature>
<accession>W4KID1</accession>
<feature type="compositionally biased region" description="Polar residues" evidence="1">
    <location>
        <begin position="181"/>
        <end position="194"/>
    </location>
</feature>
<feature type="region of interest" description="Disordered" evidence="1">
    <location>
        <begin position="1259"/>
        <end position="1280"/>
    </location>
</feature>
<proteinExistence type="predicted"/>
<feature type="compositionally biased region" description="Polar residues" evidence="1">
    <location>
        <begin position="462"/>
        <end position="471"/>
    </location>
</feature>
<feature type="region of interest" description="Disordered" evidence="1">
    <location>
        <begin position="251"/>
        <end position="279"/>
    </location>
</feature>
<feature type="compositionally biased region" description="Polar residues" evidence="1">
    <location>
        <begin position="1161"/>
        <end position="1170"/>
    </location>
</feature>
<feature type="region of interest" description="Disordered" evidence="1">
    <location>
        <begin position="387"/>
        <end position="699"/>
    </location>
</feature>
<feature type="region of interest" description="Disordered" evidence="1">
    <location>
        <begin position="712"/>
        <end position="746"/>
    </location>
</feature>
<organism evidence="2 3">
    <name type="scientific">Heterobasidion irregulare (strain TC 32-1)</name>
    <dbReference type="NCBI Taxonomy" id="747525"/>
    <lineage>
        <taxon>Eukaryota</taxon>
        <taxon>Fungi</taxon>
        <taxon>Dikarya</taxon>
        <taxon>Basidiomycota</taxon>
        <taxon>Agaricomycotina</taxon>
        <taxon>Agaricomycetes</taxon>
        <taxon>Russulales</taxon>
        <taxon>Bondarzewiaceae</taxon>
        <taxon>Heterobasidion</taxon>
        <taxon>Heterobasidion annosum species complex</taxon>
    </lineage>
</organism>
<feature type="region of interest" description="Disordered" evidence="1">
    <location>
        <begin position="778"/>
        <end position="834"/>
    </location>
</feature>
<feature type="region of interest" description="Disordered" evidence="1">
    <location>
        <begin position="1541"/>
        <end position="1567"/>
    </location>
</feature>
<feature type="region of interest" description="Disordered" evidence="1">
    <location>
        <begin position="297"/>
        <end position="375"/>
    </location>
</feature>
<evidence type="ECO:0000313" key="3">
    <source>
        <dbReference type="Proteomes" id="UP000030671"/>
    </source>
</evidence>
<dbReference type="KEGG" id="hir:HETIRDRAFT_448557"/>
<dbReference type="Proteomes" id="UP000030671">
    <property type="component" value="Unassembled WGS sequence"/>
</dbReference>
<feature type="compositionally biased region" description="Low complexity" evidence="1">
    <location>
        <begin position="81"/>
        <end position="93"/>
    </location>
</feature>
<feature type="region of interest" description="Disordered" evidence="1">
    <location>
        <begin position="1292"/>
        <end position="1337"/>
    </location>
</feature>
<feature type="region of interest" description="Disordered" evidence="1">
    <location>
        <begin position="894"/>
        <end position="974"/>
    </location>
</feature>
<dbReference type="STRING" id="747525.W4KID1"/>
<feature type="compositionally biased region" description="Polar residues" evidence="1">
    <location>
        <begin position="297"/>
        <end position="306"/>
    </location>
</feature>
<dbReference type="GeneID" id="20675874"/>
<feature type="compositionally biased region" description="Low complexity" evidence="1">
    <location>
        <begin position="1197"/>
        <end position="1210"/>
    </location>
</feature>
<dbReference type="EMBL" id="KI925455">
    <property type="protein sequence ID" value="ETW85464.1"/>
    <property type="molecule type" value="Genomic_DNA"/>
</dbReference>
<feature type="compositionally biased region" description="Basic and acidic residues" evidence="1">
    <location>
        <begin position="94"/>
        <end position="103"/>
    </location>
</feature>
<feature type="compositionally biased region" description="Low complexity" evidence="1">
    <location>
        <begin position="952"/>
        <end position="963"/>
    </location>
</feature>
<dbReference type="HOGENOM" id="CLU_250677_0_0_1"/>
<dbReference type="eggNOG" id="ENOG502SEGB">
    <property type="taxonomic scope" value="Eukaryota"/>
</dbReference>
<reference evidence="2 3" key="1">
    <citation type="journal article" date="2012" name="New Phytol.">
        <title>Insight into trade-off between wood decay and parasitism from the genome of a fungal forest pathogen.</title>
        <authorList>
            <person name="Olson A."/>
            <person name="Aerts A."/>
            <person name="Asiegbu F."/>
            <person name="Belbahri L."/>
            <person name="Bouzid O."/>
            <person name="Broberg A."/>
            <person name="Canback B."/>
            <person name="Coutinho P.M."/>
            <person name="Cullen D."/>
            <person name="Dalman K."/>
            <person name="Deflorio G."/>
            <person name="van Diepen L.T."/>
            <person name="Dunand C."/>
            <person name="Duplessis S."/>
            <person name="Durling M."/>
            <person name="Gonthier P."/>
            <person name="Grimwood J."/>
            <person name="Fossdal C.G."/>
            <person name="Hansson D."/>
            <person name="Henrissat B."/>
            <person name="Hietala A."/>
            <person name="Himmelstrand K."/>
            <person name="Hoffmeister D."/>
            <person name="Hogberg N."/>
            <person name="James T.Y."/>
            <person name="Karlsson M."/>
            <person name="Kohler A."/>
            <person name="Kues U."/>
            <person name="Lee Y.H."/>
            <person name="Lin Y.C."/>
            <person name="Lind M."/>
            <person name="Lindquist E."/>
            <person name="Lombard V."/>
            <person name="Lucas S."/>
            <person name="Lunden K."/>
            <person name="Morin E."/>
            <person name="Murat C."/>
            <person name="Park J."/>
            <person name="Raffaello T."/>
            <person name="Rouze P."/>
            <person name="Salamov A."/>
            <person name="Schmutz J."/>
            <person name="Solheim H."/>
            <person name="Stahlberg J."/>
            <person name="Velez H."/>
            <person name="de Vries R.P."/>
            <person name="Wiebenga A."/>
            <person name="Woodward S."/>
            <person name="Yakovlev I."/>
            <person name="Garbelotto M."/>
            <person name="Martin F."/>
            <person name="Grigoriev I.V."/>
            <person name="Stenlid J."/>
        </authorList>
    </citation>
    <scope>NUCLEOTIDE SEQUENCE [LARGE SCALE GENOMIC DNA]</scope>
    <source>
        <strain evidence="2 3">TC 32-1</strain>
    </source>
</reference>
<feature type="compositionally biased region" description="Polar residues" evidence="1">
    <location>
        <begin position="561"/>
        <end position="572"/>
    </location>
</feature>
<keyword evidence="3" id="KW-1185">Reference proteome</keyword>
<sequence>MGGGGARQSHDPSANIRTLCALPDSLTRRFTLLRSSTGEAVSIEDLRNRFAEQRARGAENQVSEEEEEMILETLGRLRAKASTTSSNASTADDSGYHAGRESLRSTNTSASAQSSLTSSPVGKRYSNNLFGSGKFRDYSYMRSATQQPPRGASGRRALSSVSVSSTASSSRHRRGDRPSSPEDSVLSSDLSGNDRTPVMSTPRALPEGPALLENRLAKALPRDHMRRASLALEEVIREIEEEAEVDTDGDRVLMPRSPVSYSDRHSRNGEFSGEADNKTHDATATAVAGHYATGTALTYDQHQNSDTTRSSPSPYPRSATTSPTPRLPGYIPGMPRPMTPRDMGFDSDDQSPSNSTTPRATSPRLPGIGASDRASPVVPFNIVSGLFRRDSGGGGGRLPPRATSPLVAGASARTASGEDGSRSGDDSYLDFDPVDSSILGRRRPASPLAGPAYQPMAVSVPSRPSTPSNVTWKAPASPHKSSRHDAGSGSGHSRNGSSVSFSDEWQERPASRARSRSGSQSMSPSASAFAPSSLGHVRSGSAMSTTDSHDVPNAGIERSRSPTSLASQSRSLRSPALPDSPLIDGTRPAGDSFGMAVNRPPSAMSGVDLGSPVSFSSRVLRSPTPTQFAARSPVSPTFSDGEMSPGITPKGPHRPPKHAHSSSHFSLSQSQPLLLSPIGNSSRSSLESAGSSYHSWEGDQKQDRTVALFNALDPEQPAWHDLSATDKSSSTAEVEGADGQDGIDPEEIIQHYAGLTKADFAAVQDRLVFAAKVKADAPDNRDRNNSVRRRRPSTSQSNYSNNGRDSRTADPTIQSQIQPQSAASAPRAAPADSVSKANALLDSVLNSIESPRVHPINVHVSIPKSETAEIVVHSPTDTEVSSPTRRRRALADALFGEMGPNGGAESLETPRNGEADSLPSPSSQETPKAAGGSPVTYQTNLADPSLEPPPSTSEVPPSDSSTVAPPSDGPVVGYADHSELAKEVQRRTEVAMAQLRKIPSNSKMSETASSGQRKRITPNQISSPRLVSASTSVDTIPLRSPSAASGHAHNSSKFGQRIKKLRGTLRPKPVHLGGEEITPFPMDLLSPTSAQTIRYNPVSLIPPGGPPAAVSATELGRFKVSVPSPPASAGPGLKGFIARFRKPRPMEASFEHDHRKVPLSSAAQSASVGQLQDMHDHAQPSAPSDGMFPSLGQAMAPSSASQSGPLSSNPAMTASSTVGETGRPPSDQAALKQLFDAASNLGLDQEALNDLLARSTSVSSRSTAANASRHASAAASQRSAWLDSSLLDRARSPAISEGRPSLEQSTSRQTPEPAIRQLSFRKQSGRRDETAPDRSASNAVLRRTLIFPSETRQSNFDLNALMRKNSASRRRRSASAASVLSTRSVHDRAPTPPPPKSPISQRFSTDTSPPVPQLPASFLSRGDNALAVSQPALLPLEKSNSAYDSLYEMYTGEAKPTVTISGEQVVDGTNQSLNSDALPIIEPGRAVEVLELANGETIWSIVNGLRDDDAESFYPNRASFVSEYSFREPSSEGVQLFFKEHGRKTSKDSNSSFLSRRKTQQGPRRPETKVFFSSSAQIGRLIDNISHGIEAGSFNIVPTLPTTAPSMHSQSDAHWTVEERLEHMLGSMGTS</sequence>
<feature type="compositionally biased region" description="Low complexity" evidence="1">
    <location>
        <begin position="105"/>
        <end position="119"/>
    </location>
</feature>
<feature type="compositionally biased region" description="Basic residues" evidence="1">
    <location>
        <begin position="651"/>
        <end position="661"/>
    </location>
</feature>
<feature type="region of interest" description="Disordered" evidence="1">
    <location>
        <begin position="143"/>
        <end position="209"/>
    </location>
</feature>
<gene>
    <name evidence="2" type="ORF">HETIRDRAFT_448557</name>
</gene>
<evidence type="ECO:0000313" key="2">
    <source>
        <dbReference type="EMBL" id="ETW85464.1"/>
    </source>
</evidence>
<dbReference type="RefSeq" id="XP_009542325.1">
    <property type="nucleotide sequence ID" value="XM_009544030.1"/>
</dbReference>
<feature type="compositionally biased region" description="Polar residues" evidence="1">
    <location>
        <begin position="794"/>
        <end position="803"/>
    </location>
</feature>
<feature type="region of interest" description="Disordered" evidence="1">
    <location>
        <begin position="993"/>
        <end position="1032"/>
    </location>
</feature>
<protein>
    <submittedName>
        <fullName evidence="2">Uncharacterized protein</fullName>
    </submittedName>
</protein>
<evidence type="ECO:0000256" key="1">
    <source>
        <dbReference type="SAM" id="MobiDB-lite"/>
    </source>
</evidence>
<feature type="region of interest" description="Disordered" evidence="1">
    <location>
        <begin position="1365"/>
        <end position="1413"/>
    </location>
</feature>
<feature type="region of interest" description="Disordered" evidence="1">
    <location>
        <begin position="81"/>
        <end position="128"/>
    </location>
</feature>
<feature type="compositionally biased region" description="Low complexity" evidence="1">
    <location>
        <begin position="150"/>
        <end position="169"/>
    </location>
</feature>
<feature type="compositionally biased region" description="Low complexity" evidence="1">
    <location>
        <begin position="307"/>
        <end position="324"/>
    </location>
</feature>
<feature type="compositionally biased region" description="Low complexity" evidence="1">
    <location>
        <begin position="516"/>
        <end position="533"/>
    </location>
</feature>
<feature type="compositionally biased region" description="Low complexity" evidence="1">
    <location>
        <begin position="662"/>
        <end position="692"/>
    </location>
</feature>
<dbReference type="OrthoDB" id="3259825at2759"/>
<feature type="compositionally biased region" description="Acidic residues" evidence="1">
    <location>
        <begin position="735"/>
        <end position="746"/>
    </location>
</feature>
<feature type="compositionally biased region" description="Low complexity" evidence="1">
    <location>
        <begin position="810"/>
        <end position="833"/>
    </location>
</feature>
<name>W4KID1_HETIT</name>